<feature type="transmembrane region" description="Helical" evidence="1">
    <location>
        <begin position="33"/>
        <end position="55"/>
    </location>
</feature>
<dbReference type="Proteomes" id="UP000009131">
    <property type="component" value="Unassembled WGS sequence"/>
</dbReference>
<organism evidence="2 3">
    <name type="scientific">Mixia osmundae (strain CBS 9802 / IAM 14324 / JCM 22182 / KY 12970)</name>
    <dbReference type="NCBI Taxonomy" id="764103"/>
    <lineage>
        <taxon>Eukaryota</taxon>
        <taxon>Fungi</taxon>
        <taxon>Dikarya</taxon>
        <taxon>Basidiomycota</taxon>
        <taxon>Pucciniomycotina</taxon>
        <taxon>Mixiomycetes</taxon>
        <taxon>Mixiales</taxon>
        <taxon>Mixiaceae</taxon>
        <taxon>Mixia</taxon>
    </lineage>
</organism>
<gene>
    <name evidence="2" type="primary">Mo04893</name>
    <name evidence="2" type="ORF">E5Q_04893</name>
</gene>
<evidence type="ECO:0000313" key="2">
    <source>
        <dbReference type="EMBL" id="GAA98210.1"/>
    </source>
</evidence>
<feature type="transmembrane region" description="Helical" evidence="1">
    <location>
        <begin position="184"/>
        <end position="205"/>
    </location>
</feature>
<dbReference type="OMA" id="WALESHL"/>
<dbReference type="PANTHER" id="PTHR40465:SF1">
    <property type="entry name" value="DUF6534 DOMAIN-CONTAINING PROTEIN"/>
    <property type="match status" value="1"/>
</dbReference>
<feature type="transmembrane region" description="Helical" evidence="1">
    <location>
        <begin position="226"/>
        <end position="247"/>
    </location>
</feature>
<keyword evidence="1" id="KW-1133">Transmembrane helix</keyword>
<name>G7E5V0_MIXOS</name>
<keyword evidence="1" id="KW-0812">Transmembrane</keyword>
<keyword evidence="1" id="KW-0472">Membrane</keyword>
<accession>G7E5V0</accession>
<reference evidence="2 3" key="2">
    <citation type="journal article" date="2012" name="Open Biol.">
        <title>Characteristics of nucleosomes and linker DNA regions on the genome of the basidiomycete Mixia osmundae revealed by mono- and dinucleosome mapping.</title>
        <authorList>
            <person name="Nishida H."/>
            <person name="Kondo S."/>
            <person name="Matsumoto T."/>
            <person name="Suzuki Y."/>
            <person name="Yoshikawa H."/>
            <person name="Taylor T.D."/>
            <person name="Sugiyama J."/>
        </authorList>
    </citation>
    <scope>NUCLEOTIDE SEQUENCE [LARGE SCALE GENOMIC DNA]</scope>
    <source>
        <strain evidence="3">CBS 9802 / IAM 14324 / JCM 22182 / KY 12970</strain>
    </source>
</reference>
<protein>
    <recommendedName>
        <fullName evidence="4">G-protein coupled receptors family 1 profile domain-containing protein</fullName>
    </recommendedName>
</protein>
<keyword evidence="3" id="KW-1185">Reference proteome</keyword>
<dbReference type="AlphaFoldDB" id="G7E5V0"/>
<dbReference type="OrthoDB" id="3268841at2759"/>
<dbReference type="HOGENOM" id="CLU_837001_0_0_1"/>
<feature type="transmembrane region" description="Helical" evidence="1">
    <location>
        <begin position="67"/>
        <end position="91"/>
    </location>
</feature>
<dbReference type="InParanoid" id="G7E5V0"/>
<evidence type="ECO:0008006" key="4">
    <source>
        <dbReference type="Google" id="ProtNLM"/>
    </source>
</evidence>
<comment type="caution">
    <text evidence="2">The sequence shown here is derived from an EMBL/GenBank/DDBJ whole genome shotgun (WGS) entry which is preliminary data.</text>
</comment>
<feature type="transmembrane region" description="Helical" evidence="1">
    <location>
        <begin position="111"/>
        <end position="129"/>
    </location>
</feature>
<reference evidence="2 3" key="1">
    <citation type="journal article" date="2011" name="J. Gen. Appl. Microbiol.">
        <title>Draft genome sequencing of the enigmatic basidiomycete Mixia osmundae.</title>
        <authorList>
            <person name="Nishida H."/>
            <person name="Nagatsuka Y."/>
            <person name="Sugiyama J."/>
        </authorList>
    </citation>
    <scope>NUCLEOTIDE SEQUENCE [LARGE SCALE GENOMIC DNA]</scope>
    <source>
        <strain evidence="3">CBS 9802 / IAM 14324 / JCM 22182 / KY 12970</strain>
    </source>
</reference>
<evidence type="ECO:0000256" key="1">
    <source>
        <dbReference type="SAM" id="Phobius"/>
    </source>
</evidence>
<dbReference type="EMBL" id="BABT02000150">
    <property type="protein sequence ID" value="GAA98210.1"/>
    <property type="molecule type" value="Genomic_DNA"/>
</dbReference>
<dbReference type="PANTHER" id="PTHR40465">
    <property type="entry name" value="CHROMOSOME 1, WHOLE GENOME SHOTGUN SEQUENCE"/>
    <property type="match status" value="1"/>
</dbReference>
<sequence length="332" mass="36148">MSEYARGAPPVGGSNVQLQPVEPFSLGLFLAPWLLGINIAWALNGAGLIVLCRYISHYKDDSRWIKLAVAVTSGTALLSILVDTHVGFQIFVSWFGDASALVDNRFVTVEMSFALVAIEAFTAQAYFAARVYRLTNRSKLVIFPIACLMLLGLATGILLTAIFASGSGTQVFFNQGNLRWALESHLFITASVDLCIAAAICARLWTVTSSESGARASVFVMRTIRLALLSSGISSLLAMATGVLFLTSDTTGLTFMASLICLTQVYNLNLLFALTSRSTQLTRPKTSDKPIFGYPVLQNEKQDFFNSQAIKDTEAAMSRPLPVRADQFDSWR</sequence>
<dbReference type="RefSeq" id="XP_014569267.1">
    <property type="nucleotide sequence ID" value="XM_014713781.1"/>
</dbReference>
<evidence type="ECO:0000313" key="3">
    <source>
        <dbReference type="Proteomes" id="UP000009131"/>
    </source>
</evidence>
<feature type="transmembrane region" description="Helical" evidence="1">
    <location>
        <begin position="253"/>
        <end position="275"/>
    </location>
</feature>
<feature type="transmembrane region" description="Helical" evidence="1">
    <location>
        <begin position="141"/>
        <end position="164"/>
    </location>
</feature>
<proteinExistence type="predicted"/>